<organism evidence="3 4">
    <name type="scientific">Acetobacter sacchari</name>
    <dbReference type="NCBI Taxonomy" id="2661687"/>
    <lineage>
        <taxon>Bacteria</taxon>
        <taxon>Pseudomonadati</taxon>
        <taxon>Pseudomonadota</taxon>
        <taxon>Alphaproteobacteria</taxon>
        <taxon>Acetobacterales</taxon>
        <taxon>Acetobacteraceae</taxon>
        <taxon>Acetobacter</taxon>
    </lineage>
</organism>
<feature type="signal peptide" evidence="1">
    <location>
        <begin position="1"/>
        <end position="23"/>
    </location>
</feature>
<keyword evidence="4" id="KW-1185">Reference proteome</keyword>
<accession>A0ABS3LZB3</accession>
<dbReference type="SUPFAM" id="SSF54626">
    <property type="entry name" value="Chalcone isomerase"/>
    <property type="match status" value="1"/>
</dbReference>
<name>A0ABS3LZB3_9PROT</name>
<sequence length="191" mass="20482">MLRAMLAGVCLAGAIMASAPARADVKAGGVTFPDTFNVYGKTLRLNGVGVRVFYHLVDGYATALYLPEVARTTEAIESAPNPKVIYSVFLHGASAERMRSEYDTIHTAFCAKETCHPEQEESYKKFLGYLTAADSHATQTIVIDDTGVLLLRNNVRIGNVNDPLFGQALIKSLVGPASPTESYRNAIIGGG</sequence>
<dbReference type="InterPro" id="IPR036298">
    <property type="entry name" value="Chalcone_isomerase_sf"/>
</dbReference>
<evidence type="ECO:0000313" key="4">
    <source>
        <dbReference type="Proteomes" id="UP000664771"/>
    </source>
</evidence>
<keyword evidence="3" id="KW-0413">Isomerase</keyword>
<dbReference type="Pfam" id="PF16036">
    <property type="entry name" value="Chalcone_3"/>
    <property type="match status" value="1"/>
</dbReference>
<reference evidence="3 4" key="1">
    <citation type="submission" date="2021-03" db="EMBL/GenBank/DDBJ databases">
        <title>The complete genome sequence of Acetobacter sacchari TBRC 11175.</title>
        <authorList>
            <person name="Charoenyingcharoen P."/>
            <person name="Yukphan P."/>
        </authorList>
    </citation>
    <scope>NUCLEOTIDE SEQUENCE [LARGE SCALE GENOMIC DNA]</scope>
    <source>
        <strain evidence="3 4">TBRC 11175</strain>
    </source>
</reference>
<feature type="domain" description="Chalcone isomerase" evidence="2">
    <location>
        <begin position="26"/>
        <end position="188"/>
    </location>
</feature>
<gene>
    <name evidence="3" type="ORF">J2D73_15800</name>
</gene>
<evidence type="ECO:0000256" key="1">
    <source>
        <dbReference type="SAM" id="SignalP"/>
    </source>
</evidence>
<dbReference type="InterPro" id="IPR016088">
    <property type="entry name" value="Chalcone_isomerase_3-sand"/>
</dbReference>
<evidence type="ECO:0000259" key="2">
    <source>
        <dbReference type="Pfam" id="PF16036"/>
    </source>
</evidence>
<dbReference type="Gene3D" id="3.50.70.10">
    <property type="match status" value="1"/>
</dbReference>
<dbReference type="Proteomes" id="UP000664771">
    <property type="component" value="Unassembled WGS sequence"/>
</dbReference>
<dbReference type="InterPro" id="IPR016087">
    <property type="entry name" value="Chalcone_isomerase"/>
</dbReference>
<protein>
    <submittedName>
        <fullName evidence="3">Chalcone isomerase family protein</fullName>
    </submittedName>
</protein>
<feature type="chain" id="PRO_5046897466" evidence="1">
    <location>
        <begin position="24"/>
        <end position="191"/>
    </location>
</feature>
<evidence type="ECO:0000313" key="3">
    <source>
        <dbReference type="EMBL" id="MBO1361251.1"/>
    </source>
</evidence>
<comment type="caution">
    <text evidence="3">The sequence shown here is derived from an EMBL/GenBank/DDBJ whole genome shotgun (WGS) entry which is preliminary data.</text>
</comment>
<dbReference type="RefSeq" id="WP_207882795.1">
    <property type="nucleotide sequence ID" value="NZ_JAFVMF010000019.1"/>
</dbReference>
<keyword evidence="1" id="KW-0732">Signal</keyword>
<dbReference type="GO" id="GO:0016853">
    <property type="term" value="F:isomerase activity"/>
    <property type="evidence" value="ECO:0007669"/>
    <property type="project" value="UniProtKB-KW"/>
</dbReference>
<proteinExistence type="predicted"/>
<dbReference type="EMBL" id="JAFVMF010000019">
    <property type="protein sequence ID" value="MBO1361251.1"/>
    <property type="molecule type" value="Genomic_DNA"/>
</dbReference>